<feature type="compositionally biased region" description="Low complexity" evidence="1">
    <location>
        <begin position="381"/>
        <end position="396"/>
    </location>
</feature>
<evidence type="ECO:0000259" key="2">
    <source>
        <dbReference type="PROSITE" id="PS50090"/>
    </source>
</evidence>
<evidence type="ECO:0000313" key="4">
    <source>
        <dbReference type="EMBL" id="PNH10781.1"/>
    </source>
</evidence>
<dbReference type="SUPFAM" id="SSF46689">
    <property type="entry name" value="Homeodomain-like"/>
    <property type="match status" value="1"/>
</dbReference>
<feature type="domain" description="HTH myb-type" evidence="3">
    <location>
        <begin position="14"/>
        <end position="55"/>
    </location>
</feature>
<dbReference type="OrthoDB" id="2143914at2759"/>
<dbReference type="InterPro" id="IPR050560">
    <property type="entry name" value="MYB_TF"/>
</dbReference>
<comment type="caution">
    <text evidence="4">The sequence shown here is derived from an EMBL/GenBank/DDBJ whole genome shotgun (WGS) entry which is preliminary data.</text>
</comment>
<dbReference type="InterPro" id="IPR017930">
    <property type="entry name" value="Myb_dom"/>
</dbReference>
<gene>
    <name evidence="4" type="ORF">TSOC_002441</name>
</gene>
<dbReference type="PANTHER" id="PTHR45614">
    <property type="entry name" value="MYB PROTEIN-RELATED"/>
    <property type="match status" value="1"/>
</dbReference>
<dbReference type="GO" id="GO:0000978">
    <property type="term" value="F:RNA polymerase II cis-regulatory region sequence-specific DNA binding"/>
    <property type="evidence" value="ECO:0007669"/>
    <property type="project" value="TreeGrafter"/>
</dbReference>
<dbReference type="Pfam" id="PF00249">
    <property type="entry name" value="Myb_DNA-binding"/>
    <property type="match status" value="2"/>
</dbReference>
<dbReference type="Gene3D" id="1.10.10.60">
    <property type="entry name" value="Homeodomain-like"/>
    <property type="match status" value="2"/>
</dbReference>
<dbReference type="GO" id="GO:0005634">
    <property type="term" value="C:nucleus"/>
    <property type="evidence" value="ECO:0007669"/>
    <property type="project" value="TreeGrafter"/>
</dbReference>
<organism evidence="4 5">
    <name type="scientific">Tetrabaena socialis</name>
    <dbReference type="NCBI Taxonomy" id="47790"/>
    <lineage>
        <taxon>Eukaryota</taxon>
        <taxon>Viridiplantae</taxon>
        <taxon>Chlorophyta</taxon>
        <taxon>core chlorophytes</taxon>
        <taxon>Chlorophyceae</taxon>
        <taxon>CS clade</taxon>
        <taxon>Chlamydomonadales</taxon>
        <taxon>Tetrabaenaceae</taxon>
        <taxon>Tetrabaena</taxon>
    </lineage>
</organism>
<sequence length="512" mass="53605">MNLAQLHRGGSHPLVKKFGEGNWSPIARALNEATGKTETQGRIGKQCRERWNHHLSPGLRKDPWTPEEEGQVVDAHKRLGNRWSDIARCIPGRSENAVKNHWNATLRKRIGPDNPAGPLRLYLDTLNLAVAPRRRGAGGGKRRRSSGTYGESCFSIFHPAAANDDAALTAAAAAAAPVARAWTPPNLFDAPHWQLDFGCPNSPLLHGGGGGGNGGAGGAAEAAGYGGGARDSRAVRAAATAAAATAALADAGWRGAAAAPVAHTAAAAAAVAVDSSVSSAGSLPQRELQRLLHGGGGSRGDGEVLGPASAAQQQRQQQQHQQQQHQQHPHILKRESSFGGCGPLPPPQHHQQPHQHECAYEVTTPASMTPGARPFGGSGDANAAGAQQPAPAMPWASQPPLPYTLGAHPQGPVVALPSYMWQGSTSQHALYGAPQQQLPPLQQRYDVPPHYQLMEQQQPLPMQLLGGPPPYAFMQGFPPAPPLPPPTQQPQQPSYGLPGLCTTAGGVEYVGA</sequence>
<feature type="compositionally biased region" description="Low complexity" evidence="1">
    <location>
        <begin position="312"/>
        <end position="326"/>
    </location>
</feature>
<evidence type="ECO:0000256" key="1">
    <source>
        <dbReference type="SAM" id="MobiDB-lite"/>
    </source>
</evidence>
<dbReference type="PROSITE" id="PS50090">
    <property type="entry name" value="MYB_LIKE"/>
    <property type="match status" value="2"/>
</dbReference>
<evidence type="ECO:0000313" key="5">
    <source>
        <dbReference type="Proteomes" id="UP000236333"/>
    </source>
</evidence>
<proteinExistence type="predicted"/>
<dbReference type="AlphaFoldDB" id="A0A2J8AE25"/>
<dbReference type="PANTHER" id="PTHR45614:SF232">
    <property type="entry name" value="TRANSCRIPTION FACTOR MYB3R-2"/>
    <property type="match status" value="1"/>
</dbReference>
<dbReference type="PROSITE" id="PS51294">
    <property type="entry name" value="HTH_MYB"/>
    <property type="match status" value="2"/>
</dbReference>
<protein>
    <submittedName>
        <fullName evidence="4">Transforming protein Myb</fullName>
    </submittedName>
</protein>
<dbReference type="CDD" id="cd00167">
    <property type="entry name" value="SANT"/>
    <property type="match status" value="2"/>
</dbReference>
<feature type="domain" description="Myb-like" evidence="2">
    <location>
        <begin position="56"/>
        <end position="106"/>
    </location>
</feature>
<dbReference type="GO" id="GO:0000981">
    <property type="term" value="F:DNA-binding transcription factor activity, RNA polymerase II-specific"/>
    <property type="evidence" value="ECO:0007669"/>
    <property type="project" value="TreeGrafter"/>
</dbReference>
<name>A0A2J8AE25_9CHLO</name>
<dbReference type="SMART" id="SM00717">
    <property type="entry name" value="SANT"/>
    <property type="match status" value="2"/>
</dbReference>
<accession>A0A2J8AE25</accession>
<dbReference type="InterPro" id="IPR001005">
    <property type="entry name" value="SANT/Myb"/>
</dbReference>
<feature type="domain" description="HTH myb-type" evidence="3">
    <location>
        <begin position="56"/>
        <end position="110"/>
    </location>
</feature>
<keyword evidence="5" id="KW-1185">Reference proteome</keyword>
<feature type="domain" description="Myb-like" evidence="2">
    <location>
        <begin position="14"/>
        <end position="55"/>
    </location>
</feature>
<dbReference type="EMBL" id="PGGS01000046">
    <property type="protein sequence ID" value="PNH10781.1"/>
    <property type="molecule type" value="Genomic_DNA"/>
</dbReference>
<reference evidence="4 5" key="1">
    <citation type="journal article" date="2017" name="Mol. Biol. Evol.">
        <title>The 4-celled Tetrabaena socialis nuclear genome reveals the essential components for genetic control of cell number at the origin of multicellularity in the volvocine lineage.</title>
        <authorList>
            <person name="Featherston J."/>
            <person name="Arakaki Y."/>
            <person name="Hanschen E.R."/>
            <person name="Ferris P.J."/>
            <person name="Michod R.E."/>
            <person name="Olson B.J.S.C."/>
            <person name="Nozaki H."/>
            <person name="Durand P.M."/>
        </authorList>
    </citation>
    <scope>NUCLEOTIDE SEQUENCE [LARGE SCALE GENOMIC DNA]</scope>
    <source>
        <strain evidence="4 5">NIES-571</strain>
    </source>
</reference>
<evidence type="ECO:0000259" key="3">
    <source>
        <dbReference type="PROSITE" id="PS51294"/>
    </source>
</evidence>
<dbReference type="InterPro" id="IPR009057">
    <property type="entry name" value="Homeodomain-like_sf"/>
</dbReference>
<dbReference type="Proteomes" id="UP000236333">
    <property type="component" value="Unassembled WGS sequence"/>
</dbReference>
<feature type="region of interest" description="Disordered" evidence="1">
    <location>
        <begin position="291"/>
        <end position="397"/>
    </location>
</feature>